<dbReference type="EMBL" id="CABFVA020000008">
    <property type="protein sequence ID" value="VVM04665.1"/>
    <property type="molecule type" value="Genomic_DNA"/>
</dbReference>
<accession>A0A5E6M5P2</accession>
<dbReference type="Proteomes" id="UP000334923">
    <property type="component" value="Unassembled WGS sequence"/>
</dbReference>
<protein>
    <submittedName>
        <fullName evidence="1">Uncharacterized protein</fullName>
    </submittedName>
</protein>
<sequence>MDATVPAAATATGEIGWQSAQTLPTSALTLVGKLKPG</sequence>
<name>A0A5E6M5P2_9BACT</name>
<evidence type="ECO:0000313" key="2">
    <source>
        <dbReference type="Proteomes" id="UP000334923"/>
    </source>
</evidence>
<reference evidence="1 2" key="1">
    <citation type="submission" date="2019-09" db="EMBL/GenBank/DDBJ databases">
        <authorList>
            <person name="Cremers G."/>
        </authorList>
    </citation>
    <scope>NUCLEOTIDE SEQUENCE [LARGE SCALE GENOMIC DNA]</scope>
    <source>
        <strain evidence="1">4A</strain>
    </source>
</reference>
<proteinExistence type="predicted"/>
<gene>
    <name evidence="1" type="ORF">MAMT_00217</name>
</gene>
<keyword evidence="2" id="KW-1185">Reference proteome</keyword>
<organism evidence="1 2">
    <name type="scientific">Methylacidimicrobium tartarophylax</name>
    <dbReference type="NCBI Taxonomy" id="1041768"/>
    <lineage>
        <taxon>Bacteria</taxon>
        <taxon>Pseudomonadati</taxon>
        <taxon>Verrucomicrobiota</taxon>
        <taxon>Methylacidimicrobium</taxon>
    </lineage>
</organism>
<evidence type="ECO:0000313" key="1">
    <source>
        <dbReference type="EMBL" id="VVM04665.1"/>
    </source>
</evidence>
<dbReference type="AlphaFoldDB" id="A0A5E6M5P2"/>